<sequence length="69" mass="8000">MGTDTRNEGRETKVDFGKCVLILTQIGLFVNFYAQIRAERKILMMRAVGIHWSKRIVGESVTLRKHHSR</sequence>
<keyword evidence="1" id="KW-1133">Transmembrane helix</keyword>
<protein>
    <submittedName>
        <fullName evidence="2">Uncharacterized protein</fullName>
    </submittedName>
</protein>
<evidence type="ECO:0000256" key="1">
    <source>
        <dbReference type="SAM" id="Phobius"/>
    </source>
</evidence>
<dbReference type="AlphaFoldDB" id="J3A7M8"/>
<gene>
    <name evidence="2" type="ORF">HSB1_06690</name>
</gene>
<keyword evidence="1" id="KW-0812">Transmembrane</keyword>
<evidence type="ECO:0000313" key="3">
    <source>
        <dbReference type="Proteomes" id="UP000007813"/>
    </source>
</evidence>
<organism evidence="2 3">
    <name type="scientific">Halogranum salarium B-1</name>
    <dbReference type="NCBI Taxonomy" id="1210908"/>
    <lineage>
        <taxon>Archaea</taxon>
        <taxon>Methanobacteriati</taxon>
        <taxon>Methanobacteriota</taxon>
        <taxon>Stenosarchaea group</taxon>
        <taxon>Halobacteria</taxon>
        <taxon>Halobacteriales</taxon>
        <taxon>Haloferacaceae</taxon>
    </lineage>
</organism>
<name>J3A7M8_9EURY</name>
<comment type="caution">
    <text evidence="2">The sequence shown here is derived from an EMBL/GenBank/DDBJ whole genome shotgun (WGS) entry which is preliminary data.</text>
</comment>
<dbReference type="EMBL" id="ALJD01000002">
    <property type="protein sequence ID" value="EJN61628.1"/>
    <property type="molecule type" value="Genomic_DNA"/>
</dbReference>
<dbReference type="Proteomes" id="UP000007813">
    <property type="component" value="Unassembled WGS sequence"/>
</dbReference>
<keyword evidence="1" id="KW-0472">Membrane</keyword>
<reference evidence="2 3" key="1">
    <citation type="journal article" date="2012" name="J. Bacteriol.">
        <title>Draft Genome Sequence of the Extremely Halophilic Archaeon Halogranum salarium B-1T.</title>
        <authorList>
            <person name="Kim K.K."/>
            <person name="Lee K.C."/>
            <person name="Lee J.S."/>
        </authorList>
    </citation>
    <scope>NUCLEOTIDE SEQUENCE [LARGE SCALE GENOMIC DNA]</scope>
    <source>
        <strain evidence="2 3">B-1</strain>
    </source>
</reference>
<accession>J3A7M8</accession>
<proteinExistence type="predicted"/>
<evidence type="ECO:0000313" key="2">
    <source>
        <dbReference type="EMBL" id="EJN61628.1"/>
    </source>
</evidence>
<feature type="transmembrane region" description="Helical" evidence="1">
    <location>
        <begin position="20"/>
        <end position="36"/>
    </location>
</feature>